<dbReference type="GO" id="GO:0000463">
    <property type="term" value="P:maturation of LSU-rRNA from tricistronic rRNA transcript (SSU-rRNA, 5.8S rRNA, LSU-rRNA)"/>
    <property type="evidence" value="ECO:0007669"/>
    <property type="project" value="TreeGrafter"/>
</dbReference>
<dbReference type="InterPro" id="IPR021714">
    <property type="entry name" value="URB1_N"/>
</dbReference>
<feature type="domain" description="URB1 central HEAT repeat" evidence="4">
    <location>
        <begin position="631"/>
        <end position="790"/>
    </location>
</feature>
<evidence type="ECO:0000259" key="3">
    <source>
        <dbReference type="Pfam" id="PF16201"/>
    </source>
</evidence>
<dbReference type="GO" id="GO:0005730">
    <property type="term" value="C:nucleolus"/>
    <property type="evidence" value="ECO:0007669"/>
    <property type="project" value="TreeGrafter"/>
</dbReference>
<evidence type="ECO:0008006" key="7">
    <source>
        <dbReference type="Google" id="ProtNLM"/>
    </source>
</evidence>
<dbReference type="Proteomes" id="UP001370758">
    <property type="component" value="Unassembled WGS sequence"/>
</dbReference>
<proteinExistence type="predicted"/>
<dbReference type="GO" id="GO:0000466">
    <property type="term" value="P:maturation of 5.8S rRNA from tricistronic rRNA transcript (SSU-rRNA, 5.8S rRNA, LSU-rRNA)"/>
    <property type="evidence" value="ECO:0007669"/>
    <property type="project" value="TreeGrafter"/>
</dbReference>
<dbReference type="InterPro" id="IPR032436">
    <property type="entry name" value="URB1_C"/>
</dbReference>
<organism evidence="5 6">
    <name type="scientific">Arthrobotrys musiformis</name>
    <dbReference type="NCBI Taxonomy" id="47236"/>
    <lineage>
        <taxon>Eukaryota</taxon>
        <taxon>Fungi</taxon>
        <taxon>Dikarya</taxon>
        <taxon>Ascomycota</taxon>
        <taxon>Pezizomycotina</taxon>
        <taxon>Orbiliomycetes</taxon>
        <taxon>Orbiliales</taxon>
        <taxon>Orbiliaceae</taxon>
        <taxon>Arthrobotrys</taxon>
    </lineage>
</organism>
<dbReference type="Pfam" id="PF26140">
    <property type="entry name" value="HEAT_URB1"/>
    <property type="match status" value="1"/>
</dbReference>
<dbReference type="InterPro" id="IPR039844">
    <property type="entry name" value="URB1"/>
</dbReference>
<keyword evidence="6" id="KW-1185">Reference proteome</keyword>
<dbReference type="Pfam" id="PF16201">
    <property type="entry name" value="NopRA1"/>
    <property type="match status" value="1"/>
</dbReference>
<comment type="caution">
    <text evidence="5">The sequence shown here is derived from an EMBL/GenBank/DDBJ whole genome shotgun (WGS) entry which is preliminary data.</text>
</comment>
<gene>
    <name evidence="5" type="ORF">TWF481_010196</name>
</gene>
<feature type="domain" description="URB1 N-terminal" evidence="2">
    <location>
        <begin position="108"/>
        <end position="435"/>
    </location>
</feature>
<dbReference type="Pfam" id="PF11707">
    <property type="entry name" value="Npa1"/>
    <property type="match status" value="1"/>
</dbReference>
<dbReference type="PANTHER" id="PTHR13500:SF0">
    <property type="entry name" value="NUCLEOLAR PRE-RIBOSOMAL-ASSOCIATED PROTEIN 1"/>
    <property type="match status" value="1"/>
</dbReference>
<protein>
    <recommendedName>
        <fullName evidence="7">Nucleolar pre-ribosomal-associated protein 1 N-terminal domain-containing protein</fullName>
    </recommendedName>
</protein>
<evidence type="ECO:0000313" key="6">
    <source>
        <dbReference type="Proteomes" id="UP001370758"/>
    </source>
</evidence>
<dbReference type="EMBL" id="JAVHJL010000007">
    <property type="protein sequence ID" value="KAK6499839.1"/>
    <property type="molecule type" value="Genomic_DNA"/>
</dbReference>
<sequence length="1786" mass="198399">MAKRPFNQANVEGQDRRPGNTSKRQKKDDSAPAKGLAPETITSARQVQGLFSDYSNAAKIQAGIQSFKKFLAECRDLQYALHIDEEIKLCILQEYLESQISKDGDETCADLLQAWSYASQSNNFQLLSSIPTTFHLLIRTISLFPAWKKHGVALAKSVLQPSYLKLIYRSLGGSKDAISSPSLRLLTEINKFDNGSLCPFLHQSLDFTVKDLARNLEVKKTEKPDHVPVEDPDRPSVRTVFIRFILSFFRHGAQNIKTDIMGLRTFTTPLFKYIRQDTAVVIDEVLTTFRECIISDQDISRSAKTNYFNDWSLSRLAELCYRDDDINPEIPDRTVADVAFEFLGGVCTTPGNGVCFKDNGWYNGSKPDTSDKSGKQNVNNRILLGLLKSLRPYSNTYHLRLLIAVFTAAPELVAAYFNDNTAFTFDPKLTATWIGLSSVVLETIQIPVPEGFGYSAGEEGGPSAPPPVRNSMENILPQQVNRAVLTKCLGFNNNFVRFIAVRILNAAFAKLVGVLEKMGQIAEDLVDGSAWGRGVYDLIDEFSKRVPEVGTVVAAFNQMKEDAALQREAGSRLLRNYYEYLPSAVGGVSTGGKSGFDFGPAFGKVLVKIGESRGFEALEVKHCLHLAKLLPETRWWAKPAAAKYSPAITLMKVFTEGNGGERTGDVYGLLEKIVDDSSVFGKNGKKGGVHPLEALMETFECVRGQDGWERVLGYLDNACGRLVQGPYKYFDIVGEALEKVEGGRGLSPLLAALFHQFNFLKKEEEKREELEGLCKWLLSVANSFWVIGEIPMIQRDGVDIAGEVDGASEVFTQFVGGVKAWRRCLEDFKLGKSGSSGFLPLEFELPDPKTLTSKSGRSQDAKEKYAHLYTLAEAVKAQPAVTSFYYWKWIQHILDLLLRSTSTIDESLDSDSSALEVIYNTILGAYEDAARKLLKNDAYDVDSRPQKCLDFMVDAEGRPYLEYFATGRRLMSRFDNALINIYTLLPTGTLDDNDSIKSQLFKRLLQSSTDSKSTAKLSTFVKQLLDISDLKKCCRDAKDIDLPEPTWRIIFERLNTANETLADEEIWTLICGGKGLNHPWVSFTTLLKPQSALKTSIPFEVVNGVVMENSSVAFSKFLLLLLQNGMEVARLLDTIDGFLADKPLDEITNLAFPVCKAIKDLSMGRDDSTGRLRWKKRGAEEMQIDEVWKEGFIQSLYLNQYSGIPLHQAVLENRELEGGLKTEYILIGLEFGVITWSERVLGLLNLDDGVSSCGFELLDAAYRLSQGSDMAWFHGKLQKMVYALTVRLSERGGDGEGLEGFGEFLGRNEVDLLDYVAKEAVDALLEVVFERLGSKGVVDVAAGVIGGVEDVKYLQHSKLLQLLLTTPSALSTPRDPSRKEETYKLAYILHKLFFASKQQHSNITTLDGVLSLYGGTNDVVDEILLEILMTIEQYTSRSILDRISAVQIGDDKKFVERDGKGQLKIYISPSTAEKSIHHPHKRAGVNTQSLKKFLDDCKKVDEGGREGYNLTFLSGIIMNSLTTENENQKLDIKNMISQHLLGAVMNGLSSDIGEERGMAEAILTTVVSKLEVLGGGGRGYKERIEVLHLLCKILTGIVVLEEGKIPTITTHLLAGILEITSTPSHAHYEKVMTYLQSRPTLSLTEIPLLKEFLRTEGEKGYWKEKMWIVDGLKCISSPTDVEILRKRGVFEELLGLYPTAGEGVKRAIAEVLWNTAAVEGGATTLITRTGVVSWVKMMICAVGAEGEEILMLKRLAARLWEGCDKAYVRGWSEGNIGRVLEGLVGL</sequence>
<dbReference type="PANTHER" id="PTHR13500">
    <property type="entry name" value="NUCLEOLAR PRERIBOSOMAL-ASSOCIATED PROTEIN 1"/>
    <property type="match status" value="1"/>
</dbReference>
<evidence type="ECO:0000259" key="4">
    <source>
        <dbReference type="Pfam" id="PF26140"/>
    </source>
</evidence>
<name>A0AAV9W2W4_9PEZI</name>
<reference evidence="5 6" key="1">
    <citation type="submission" date="2023-08" db="EMBL/GenBank/DDBJ databases">
        <authorList>
            <person name="Palmer J.M."/>
        </authorList>
    </citation>
    <scope>NUCLEOTIDE SEQUENCE [LARGE SCALE GENOMIC DNA]</scope>
    <source>
        <strain evidence="5 6">TWF481</strain>
    </source>
</reference>
<accession>A0AAV9W2W4</accession>
<feature type="domain" description="URB1 C-terminal" evidence="3">
    <location>
        <begin position="1541"/>
        <end position="1734"/>
    </location>
</feature>
<evidence type="ECO:0000256" key="1">
    <source>
        <dbReference type="SAM" id="MobiDB-lite"/>
    </source>
</evidence>
<dbReference type="InterPro" id="IPR059018">
    <property type="entry name" value="HEAT_URB1"/>
</dbReference>
<evidence type="ECO:0000259" key="2">
    <source>
        <dbReference type="Pfam" id="PF11707"/>
    </source>
</evidence>
<feature type="region of interest" description="Disordered" evidence="1">
    <location>
        <begin position="1"/>
        <end position="38"/>
    </location>
</feature>
<evidence type="ECO:0000313" key="5">
    <source>
        <dbReference type="EMBL" id="KAK6499839.1"/>
    </source>
</evidence>